<reference evidence="1" key="1">
    <citation type="submission" date="2021-02" db="EMBL/GenBank/DDBJ databases">
        <authorList>
            <person name="Nowell W R."/>
        </authorList>
    </citation>
    <scope>NUCLEOTIDE SEQUENCE</scope>
</reference>
<keyword evidence="2" id="KW-1185">Reference proteome</keyword>
<dbReference type="AlphaFoldDB" id="A0A819WJW9"/>
<evidence type="ECO:0000313" key="1">
    <source>
        <dbReference type="EMBL" id="CAF4127254.1"/>
    </source>
</evidence>
<comment type="caution">
    <text evidence="1">The sequence shown here is derived from an EMBL/GenBank/DDBJ whole genome shotgun (WGS) entry which is preliminary data.</text>
</comment>
<dbReference type="EMBL" id="CAJOBG010004813">
    <property type="protein sequence ID" value="CAF4127254.1"/>
    <property type="molecule type" value="Genomic_DNA"/>
</dbReference>
<proteinExistence type="predicted"/>
<accession>A0A819WJW9</accession>
<name>A0A819WJW9_9BILA</name>
<organism evidence="1 2">
    <name type="scientific">Rotaria magnacalcarata</name>
    <dbReference type="NCBI Taxonomy" id="392030"/>
    <lineage>
        <taxon>Eukaryota</taxon>
        <taxon>Metazoa</taxon>
        <taxon>Spiralia</taxon>
        <taxon>Gnathifera</taxon>
        <taxon>Rotifera</taxon>
        <taxon>Eurotatoria</taxon>
        <taxon>Bdelloidea</taxon>
        <taxon>Philodinida</taxon>
        <taxon>Philodinidae</taxon>
        <taxon>Rotaria</taxon>
    </lineage>
</organism>
<protein>
    <submittedName>
        <fullName evidence="1">Uncharacterized protein</fullName>
    </submittedName>
</protein>
<gene>
    <name evidence="1" type="ORF">OVN521_LOCUS22311</name>
</gene>
<sequence>MPLRLVTSSRYPPDQESFYLELLFLFATLERLIPQFLVCDVEVGKYVAISYTVSIFNYLNRLLVGGGGFITSEFAPGWDMG</sequence>
<evidence type="ECO:0000313" key="2">
    <source>
        <dbReference type="Proteomes" id="UP000663866"/>
    </source>
</evidence>
<dbReference type="Proteomes" id="UP000663866">
    <property type="component" value="Unassembled WGS sequence"/>
</dbReference>